<evidence type="ECO:0000313" key="2">
    <source>
        <dbReference type="Proteomes" id="UP000091857"/>
    </source>
</evidence>
<sequence>MEKFLVTQQKQDKAIRLLIAKVDQLATHNKMLENQIAQQASSSNKATGKLPSQLENPRKHYNAIILRTFFQMPSYAKFLKEILPKKRKLEEFETVALTKQCNPGSFSSPCDISDLHINGALCDLSTSVSMIPLSICQKLKLGELNPTGISLQLIDR</sequence>
<accession>A0ACB7HRX2</accession>
<name>A0ACB7HRX2_MANES</name>
<organism evidence="1 2">
    <name type="scientific">Manihot esculenta</name>
    <name type="common">Cassava</name>
    <name type="synonym">Jatropha manihot</name>
    <dbReference type="NCBI Taxonomy" id="3983"/>
    <lineage>
        <taxon>Eukaryota</taxon>
        <taxon>Viridiplantae</taxon>
        <taxon>Streptophyta</taxon>
        <taxon>Embryophyta</taxon>
        <taxon>Tracheophyta</taxon>
        <taxon>Spermatophyta</taxon>
        <taxon>Magnoliopsida</taxon>
        <taxon>eudicotyledons</taxon>
        <taxon>Gunneridae</taxon>
        <taxon>Pentapetalae</taxon>
        <taxon>rosids</taxon>
        <taxon>fabids</taxon>
        <taxon>Malpighiales</taxon>
        <taxon>Euphorbiaceae</taxon>
        <taxon>Crotonoideae</taxon>
        <taxon>Manihoteae</taxon>
        <taxon>Manihot</taxon>
    </lineage>
</organism>
<dbReference type="Proteomes" id="UP000091857">
    <property type="component" value="Chromosome 4"/>
</dbReference>
<dbReference type="EMBL" id="CM004390">
    <property type="protein sequence ID" value="KAG8655534.1"/>
    <property type="molecule type" value="Genomic_DNA"/>
</dbReference>
<comment type="caution">
    <text evidence="1">The sequence shown here is derived from an EMBL/GenBank/DDBJ whole genome shotgun (WGS) entry which is preliminary data.</text>
</comment>
<reference evidence="2" key="1">
    <citation type="journal article" date="2016" name="Nat. Biotechnol.">
        <title>Sequencing wild and cultivated cassava and related species reveals extensive interspecific hybridization and genetic diversity.</title>
        <authorList>
            <person name="Bredeson J.V."/>
            <person name="Lyons J.B."/>
            <person name="Prochnik S.E."/>
            <person name="Wu G.A."/>
            <person name="Ha C.M."/>
            <person name="Edsinger-Gonzales E."/>
            <person name="Grimwood J."/>
            <person name="Schmutz J."/>
            <person name="Rabbi I.Y."/>
            <person name="Egesi C."/>
            <person name="Nauluvula P."/>
            <person name="Lebot V."/>
            <person name="Ndunguru J."/>
            <person name="Mkamilo G."/>
            <person name="Bart R.S."/>
            <person name="Setter T.L."/>
            <person name="Gleadow R.M."/>
            <person name="Kulakow P."/>
            <person name="Ferguson M.E."/>
            <person name="Rounsley S."/>
            <person name="Rokhsar D.S."/>
        </authorList>
    </citation>
    <scope>NUCLEOTIDE SEQUENCE [LARGE SCALE GENOMIC DNA]</scope>
    <source>
        <strain evidence="2">cv. AM560-2</strain>
    </source>
</reference>
<gene>
    <name evidence="1" type="ORF">MANES_04G049450v8</name>
</gene>
<evidence type="ECO:0000313" key="1">
    <source>
        <dbReference type="EMBL" id="KAG8655534.1"/>
    </source>
</evidence>
<protein>
    <submittedName>
        <fullName evidence="1">Uncharacterized protein</fullName>
    </submittedName>
</protein>
<keyword evidence="2" id="KW-1185">Reference proteome</keyword>
<proteinExistence type="predicted"/>